<sequence>MDSRVPDLMRTAEALAREAGDLIRRGPERVDVAGTKSSATDVVTAMDLAVETLIRDRLRELRPDDGVLGEEDGLQAGPSGLTWVVDPIDGTVNFLYGLPVYGVSIAVVQGRPDPGSWTQLAGCVHNVPDATTWTAGSGAGAWQDGRRLPAMADRGLDGALLGTGFGYRADRRRTQGRVVSALLPRVRDIRRIGAASVDLCLLAAGALDGHFERGLNPWDMAAGALLVTEVGGVVTGLRGNPAGEAMTVAGPPTLVAELCEALEELGADADTEP</sequence>
<name>A0ABT9DEZ0_9CELL</name>
<dbReference type="Pfam" id="PF00459">
    <property type="entry name" value="Inositol_P"/>
    <property type="match status" value="1"/>
</dbReference>
<protein>
    <recommendedName>
        <fullName evidence="7">Inositol-1-monophosphatase</fullName>
        <ecNumber evidence="7">3.1.3.25</ecNumber>
    </recommendedName>
</protein>
<dbReference type="PANTHER" id="PTHR20854:SF4">
    <property type="entry name" value="INOSITOL-1-MONOPHOSPHATASE-RELATED"/>
    <property type="match status" value="1"/>
</dbReference>
<dbReference type="PANTHER" id="PTHR20854">
    <property type="entry name" value="INOSITOL MONOPHOSPHATASE"/>
    <property type="match status" value="1"/>
</dbReference>
<organism evidence="8 9">
    <name type="scientific">Actinotalea lenta</name>
    <dbReference type="NCBI Taxonomy" id="3064654"/>
    <lineage>
        <taxon>Bacteria</taxon>
        <taxon>Bacillati</taxon>
        <taxon>Actinomycetota</taxon>
        <taxon>Actinomycetes</taxon>
        <taxon>Micrococcales</taxon>
        <taxon>Cellulomonadaceae</taxon>
        <taxon>Actinotalea</taxon>
    </lineage>
</organism>
<dbReference type="CDD" id="cd01639">
    <property type="entry name" value="IMPase"/>
    <property type="match status" value="1"/>
</dbReference>
<comment type="cofactor">
    <cofactor evidence="2 7">
        <name>Mg(2+)</name>
        <dbReference type="ChEBI" id="CHEBI:18420"/>
    </cofactor>
</comment>
<dbReference type="InterPro" id="IPR020583">
    <property type="entry name" value="Inositol_monoP_metal-BS"/>
</dbReference>
<accession>A0ABT9DEZ0</accession>
<evidence type="ECO:0000313" key="9">
    <source>
        <dbReference type="Proteomes" id="UP001232536"/>
    </source>
</evidence>
<dbReference type="PROSITE" id="PS00630">
    <property type="entry name" value="IMP_2"/>
    <property type="match status" value="1"/>
</dbReference>
<evidence type="ECO:0000256" key="2">
    <source>
        <dbReference type="ARBA" id="ARBA00001946"/>
    </source>
</evidence>
<evidence type="ECO:0000256" key="1">
    <source>
        <dbReference type="ARBA" id="ARBA00001033"/>
    </source>
</evidence>
<evidence type="ECO:0000313" key="8">
    <source>
        <dbReference type="EMBL" id="MDO8107922.1"/>
    </source>
</evidence>
<dbReference type="InterPro" id="IPR033942">
    <property type="entry name" value="IMPase"/>
</dbReference>
<dbReference type="EMBL" id="JAUQYP010000001">
    <property type="protein sequence ID" value="MDO8107922.1"/>
    <property type="molecule type" value="Genomic_DNA"/>
</dbReference>
<comment type="catalytic activity">
    <reaction evidence="1 7">
        <text>a myo-inositol phosphate + H2O = myo-inositol + phosphate</text>
        <dbReference type="Rhea" id="RHEA:24056"/>
        <dbReference type="ChEBI" id="CHEBI:15377"/>
        <dbReference type="ChEBI" id="CHEBI:17268"/>
        <dbReference type="ChEBI" id="CHEBI:43474"/>
        <dbReference type="ChEBI" id="CHEBI:84139"/>
        <dbReference type="EC" id="3.1.3.25"/>
    </reaction>
</comment>
<dbReference type="GO" id="GO:0016787">
    <property type="term" value="F:hydrolase activity"/>
    <property type="evidence" value="ECO:0007669"/>
    <property type="project" value="UniProtKB-KW"/>
</dbReference>
<dbReference type="PRINTS" id="PR00377">
    <property type="entry name" value="IMPHPHTASES"/>
</dbReference>
<dbReference type="SUPFAM" id="SSF56655">
    <property type="entry name" value="Carbohydrate phosphatase"/>
    <property type="match status" value="1"/>
</dbReference>
<evidence type="ECO:0000256" key="6">
    <source>
        <dbReference type="ARBA" id="ARBA00022842"/>
    </source>
</evidence>
<dbReference type="EC" id="3.1.3.25" evidence="7"/>
<comment type="similarity">
    <text evidence="3 7">Belongs to the inositol monophosphatase superfamily.</text>
</comment>
<evidence type="ECO:0000256" key="7">
    <source>
        <dbReference type="RuleBase" id="RU364068"/>
    </source>
</evidence>
<evidence type="ECO:0000256" key="4">
    <source>
        <dbReference type="ARBA" id="ARBA00022723"/>
    </source>
</evidence>
<comment type="caution">
    <text evidence="8">The sequence shown here is derived from an EMBL/GenBank/DDBJ whole genome shotgun (WGS) entry which is preliminary data.</text>
</comment>
<gene>
    <name evidence="8" type="ORF">Q6348_12020</name>
</gene>
<dbReference type="InterPro" id="IPR020550">
    <property type="entry name" value="Inositol_monophosphatase_CS"/>
</dbReference>
<dbReference type="Gene3D" id="3.30.540.10">
    <property type="entry name" value="Fructose-1,6-Bisphosphatase, subunit A, domain 1"/>
    <property type="match status" value="1"/>
</dbReference>
<reference evidence="8 9" key="1">
    <citation type="submission" date="2023-07" db="EMBL/GenBank/DDBJ databases">
        <title>Description of novel actinomycetes strains, isolated from tidal flat sediment.</title>
        <authorList>
            <person name="Lu C."/>
        </authorList>
    </citation>
    <scope>NUCLEOTIDE SEQUENCE [LARGE SCALE GENOMIC DNA]</scope>
    <source>
        <strain evidence="8 9">SYSU T00b441</strain>
    </source>
</reference>
<dbReference type="InterPro" id="IPR000760">
    <property type="entry name" value="Inositol_monophosphatase-like"/>
</dbReference>
<keyword evidence="6 7" id="KW-0460">Magnesium</keyword>
<dbReference type="Gene3D" id="3.40.190.80">
    <property type="match status" value="1"/>
</dbReference>
<keyword evidence="4 7" id="KW-0479">Metal-binding</keyword>
<evidence type="ECO:0000256" key="3">
    <source>
        <dbReference type="ARBA" id="ARBA00009759"/>
    </source>
</evidence>
<dbReference type="Proteomes" id="UP001232536">
    <property type="component" value="Unassembled WGS sequence"/>
</dbReference>
<keyword evidence="5 7" id="KW-0378">Hydrolase</keyword>
<evidence type="ECO:0000256" key="5">
    <source>
        <dbReference type="ARBA" id="ARBA00022801"/>
    </source>
</evidence>
<dbReference type="PROSITE" id="PS00629">
    <property type="entry name" value="IMP_1"/>
    <property type="match status" value="1"/>
</dbReference>
<proteinExistence type="inferred from homology"/>
<keyword evidence="9" id="KW-1185">Reference proteome</keyword>
<dbReference type="RefSeq" id="WP_304601518.1">
    <property type="nucleotide sequence ID" value="NZ_JAUQYO010000001.1"/>
</dbReference>